<feature type="compositionally biased region" description="Polar residues" evidence="5">
    <location>
        <begin position="170"/>
        <end position="184"/>
    </location>
</feature>
<feature type="domain" description="HTH merR-type" evidence="6">
    <location>
        <begin position="11"/>
        <end position="80"/>
    </location>
</feature>
<organism evidence="7 8">
    <name type="scientific">Nocardioides kribbensis</name>
    <dbReference type="NCBI Taxonomy" id="305517"/>
    <lineage>
        <taxon>Bacteria</taxon>
        <taxon>Bacillati</taxon>
        <taxon>Actinomycetota</taxon>
        <taxon>Actinomycetes</taxon>
        <taxon>Propionibacteriales</taxon>
        <taxon>Nocardioidaceae</taxon>
        <taxon>Nocardioides</taxon>
    </lineage>
</organism>
<reference evidence="7 8" key="1">
    <citation type="submission" date="2024-02" db="EMBL/GenBank/DDBJ databases">
        <title>Full genome sequence of Nocardioides kribbensis.</title>
        <authorList>
            <person name="Poletto B.L."/>
            <person name="Silva G."/>
            <person name="Galante D."/>
            <person name="Campos K.R."/>
            <person name="Santos M.B.N."/>
            <person name="Sacchi C.T."/>
        </authorList>
    </citation>
    <scope>NUCLEOTIDE SEQUENCE [LARGE SCALE GENOMIC DNA]</scope>
    <source>
        <strain evidence="7 8">O4R</strain>
    </source>
</reference>
<evidence type="ECO:0000313" key="7">
    <source>
        <dbReference type="EMBL" id="MEQ7847499.1"/>
    </source>
</evidence>
<dbReference type="Pfam" id="PF13411">
    <property type="entry name" value="MerR_1"/>
    <property type="match status" value="1"/>
</dbReference>
<dbReference type="SMART" id="SM00422">
    <property type="entry name" value="HTH_MERR"/>
    <property type="match status" value="1"/>
</dbReference>
<keyword evidence="3" id="KW-0238">DNA-binding</keyword>
<dbReference type="InterPro" id="IPR009061">
    <property type="entry name" value="DNA-bd_dom_put_sf"/>
</dbReference>
<gene>
    <name evidence="7" type="ORF">V6R90_09440</name>
</gene>
<dbReference type="SUPFAM" id="SSF46955">
    <property type="entry name" value="Putative DNA-binding domain"/>
    <property type="match status" value="1"/>
</dbReference>
<dbReference type="EMBL" id="JBEGDP010000008">
    <property type="protein sequence ID" value="MEQ7847499.1"/>
    <property type="molecule type" value="Genomic_DNA"/>
</dbReference>
<dbReference type="RefSeq" id="WP_349804499.1">
    <property type="nucleotide sequence ID" value="NZ_JBEGDP010000008.1"/>
</dbReference>
<evidence type="ECO:0000256" key="1">
    <source>
        <dbReference type="ARBA" id="ARBA00022491"/>
    </source>
</evidence>
<name>A0ABV1NYB9_9ACTN</name>
<evidence type="ECO:0000256" key="5">
    <source>
        <dbReference type="SAM" id="MobiDB-lite"/>
    </source>
</evidence>
<keyword evidence="8" id="KW-1185">Reference proteome</keyword>
<evidence type="ECO:0000256" key="4">
    <source>
        <dbReference type="ARBA" id="ARBA00023163"/>
    </source>
</evidence>
<feature type="compositionally biased region" description="Low complexity" evidence="5">
    <location>
        <begin position="185"/>
        <end position="197"/>
    </location>
</feature>
<dbReference type="InterPro" id="IPR019278">
    <property type="entry name" value="DICT_dom"/>
</dbReference>
<keyword evidence="4" id="KW-0804">Transcription</keyword>
<comment type="caution">
    <text evidence="7">The sequence shown here is derived from an EMBL/GenBank/DDBJ whole genome shotgun (WGS) entry which is preliminary data.</text>
</comment>
<evidence type="ECO:0000256" key="2">
    <source>
        <dbReference type="ARBA" id="ARBA00023015"/>
    </source>
</evidence>
<dbReference type="PANTHER" id="PTHR30204:SF69">
    <property type="entry name" value="MERR-FAMILY TRANSCRIPTIONAL REGULATOR"/>
    <property type="match status" value="1"/>
</dbReference>
<dbReference type="Proteomes" id="UP001482520">
    <property type="component" value="Unassembled WGS sequence"/>
</dbReference>
<dbReference type="PROSITE" id="PS50937">
    <property type="entry name" value="HTH_MERR_2"/>
    <property type="match status" value="1"/>
</dbReference>
<dbReference type="PANTHER" id="PTHR30204">
    <property type="entry name" value="REDOX-CYCLING DRUG-SENSING TRANSCRIPTIONAL ACTIVATOR SOXR"/>
    <property type="match status" value="1"/>
</dbReference>
<dbReference type="Gene3D" id="1.10.1660.10">
    <property type="match status" value="1"/>
</dbReference>
<feature type="region of interest" description="Disordered" evidence="5">
    <location>
        <begin position="169"/>
        <end position="223"/>
    </location>
</feature>
<evidence type="ECO:0000313" key="8">
    <source>
        <dbReference type="Proteomes" id="UP001482520"/>
    </source>
</evidence>
<dbReference type="Pfam" id="PF10069">
    <property type="entry name" value="DICT"/>
    <property type="match status" value="1"/>
</dbReference>
<sequence>MNDASNPGPETLTIGDLASRTGVAPATLRMWEQRHGFPNPQRRDSGHRRYSAADVEVVLDVIRRRQMGVRLDVAVEQAVSAAWSDAEPTTPSAYAELRRLHPRLNSYRLRKSTLLALSWAIEDEFCALADRPYLFGAFQHEKFYAHSQQRWEELARVARQTFVFAEFTSPPVTRSSDGDTTTLSAGPASAGAPEAQPGAGGRPTRPARPQPPRRTPTAVTLPHDAPMRREWTVVCDAPDLSAALTAWELPGQDDTPDRDRVFESLWTVEPGPVRDAARVCARVAQAAGVEEARPVLYELASSPDPALADLASVTAMFNRVVSYVDRYAVR</sequence>
<evidence type="ECO:0000259" key="6">
    <source>
        <dbReference type="PROSITE" id="PS50937"/>
    </source>
</evidence>
<dbReference type="InterPro" id="IPR000551">
    <property type="entry name" value="MerR-type_HTH_dom"/>
</dbReference>
<keyword evidence="1" id="KW-0678">Repressor</keyword>
<accession>A0ABV1NYB9</accession>
<keyword evidence="2" id="KW-0805">Transcription regulation</keyword>
<evidence type="ECO:0000256" key="3">
    <source>
        <dbReference type="ARBA" id="ARBA00023125"/>
    </source>
</evidence>
<dbReference type="InterPro" id="IPR047057">
    <property type="entry name" value="MerR_fam"/>
</dbReference>
<proteinExistence type="predicted"/>
<protein>
    <submittedName>
        <fullName evidence="7">DICT sensory domain-containing protein</fullName>
    </submittedName>
</protein>